<organism evidence="1 2">
    <name type="scientific">Fusarium fujikuroi</name>
    <name type="common">Bakanae and foot rot disease fungus</name>
    <name type="synonym">Gibberella fujikuroi</name>
    <dbReference type="NCBI Taxonomy" id="5127"/>
    <lineage>
        <taxon>Eukaryota</taxon>
        <taxon>Fungi</taxon>
        <taxon>Dikarya</taxon>
        <taxon>Ascomycota</taxon>
        <taxon>Pezizomycotina</taxon>
        <taxon>Sordariomycetes</taxon>
        <taxon>Hypocreomycetidae</taxon>
        <taxon>Hypocreales</taxon>
        <taxon>Nectriaceae</taxon>
        <taxon>Fusarium</taxon>
        <taxon>Fusarium fujikuroi species complex</taxon>
    </lineage>
</organism>
<evidence type="ECO:0000313" key="1">
    <source>
        <dbReference type="EMBL" id="VTT78288.1"/>
    </source>
</evidence>
<proteinExistence type="predicted"/>
<dbReference type="EMBL" id="CABFJX010000392">
    <property type="protein sequence ID" value="VTT78288.1"/>
    <property type="molecule type" value="Genomic_DNA"/>
</dbReference>
<accession>A0A2H3S7E7</accession>
<dbReference type="AlphaFoldDB" id="A0A2H3S7E7"/>
<gene>
    <name evidence="1" type="ORF">C2S_10996</name>
</gene>
<protein>
    <submittedName>
        <fullName evidence="1">Uncharacterized protein</fullName>
    </submittedName>
</protein>
<name>A0A2H3S7E7_FUSFU</name>
<sequence length="431" mass="46329">MSTATTSTSPTDVGQALINALNSPTGNLTRLLLLADEDGNITGKKGSRFILQSNGYLDLRASLVASQNFPLDAPSFETLYPNSSLQSLNNFDPLLYKETETAILDFWNACSDFNQFALSSFWTIFIETQMVCQALIDQLTGAGESSLQGVINTLTSQTYSEPGSENDPEFKSLAQSASEMLLNLSQVVNQRTNSIQALAGTISAQGSKIQATKTEIDAVVEKFGLNDGDHFISTLDETTPMNLIVLNNHFEAALAAKADWDHEMMESSTTISYIWMPVAGWISGSNAIVEKQRDARLAWDNYQAHIAKKSTDANKTAYALVGAVNLLSFQNEALCDKLQSVERALGEIQSTFAAIGSNLGQVATMMAAADGTVRTSLIANQQAIQAGIANAVKEFQNTLSAVNSLVTIDSNFQTTGVTADINAPSVFPENS</sequence>
<dbReference type="Proteomes" id="UP000760494">
    <property type="component" value="Unassembled WGS sequence"/>
</dbReference>
<dbReference type="OrthoDB" id="5096009at2759"/>
<evidence type="ECO:0000313" key="2">
    <source>
        <dbReference type="Proteomes" id="UP000760494"/>
    </source>
</evidence>
<reference evidence="1" key="1">
    <citation type="submission" date="2019-05" db="EMBL/GenBank/DDBJ databases">
        <authorList>
            <person name="Piombo E."/>
        </authorList>
    </citation>
    <scope>NUCLEOTIDE SEQUENCE</scope>
    <source>
        <strain evidence="1">C2S</strain>
    </source>
</reference>
<comment type="caution">
    <text evidence="1">The sequence shown here is derived from an EMBL/GenBank/DDBJ whole genome shotgun (WGS) entry which is preliminary data.</text>
</comment>